<dbReference type="AlphaFoldDB" id="A0A7S2HGW3"/>
<name>A0A7S2HGW3_9DINO</name>
<protein>
    <submittedName>
        <fullName evidence="3">Uncharacterized protein</fullName>
    </submittedName>
</protein>
<proteinExistence type="predicted"/>
<evidence type="ECO:0000313" key="3">
    <source>
        <dbReference type="EMBL" id="CAD9490341.1"/>
    </source>
</evidence>
<sequence>MGALGGPSVLACAAIAWATCFLAVPAAAERLRQPVVMHQKVRHSALLAAGSTAEASRKEAPASLVTRRVATATAAPPADGTASTATATAAPAAGAASTANAAQLAKEQFKMLQRAQRDANSVVSNANTERDLLQTQLLANGESLHVIKSLADTIAKMKVEVEKLENHEKLCRKRVADLENSQLQRAEADRLADSVQVIR</sequence>
<feature type="chain" id="PRO_5030622016" evidence="2">
    <location>
        <begin position="29"/>
        <end position="199"/>
    </location>
</feature>
<dbReference type="EMBL" id="HBGQ01072871">
    <property type="protein sequence ID" value="CAD9490341.1"/>
    <property type="molecule type" value="Transcribed_RNA"/>
</dbReference>
<gene>
    <name evidence="3" type="ORF">AAND1436_LOCUS34970</name>
</gene>
<keyword evidence="1" id="KW-0175">Coiled coil</keyword>
<feature type="signal peptide" evidence="2">
    <location>
        <begin position="1"/>
        <end position="28"/>
    </location>
</feature>
<evidence type="ECO:0000256" key="1">
    <source>
        <dbReference type="SAM" id="Coils"/>
    </source>
</evidence>
<accession>A0A7S2HGW3</accession>
<keyword evidence="2" id="KW-0732">Signal</keyword>
<evidence type="ECO:0000256" key="2">
    <source>
        <dbReference type="SAM" id="SignalP"/>
    </source>
</evidence>
<reference evidence="3" key="1">
    <citation type="submission" date="2021-01" db="EMBL/GenBank/DDBJ databases">
        <authorList>
            <person name="Corre E."/>
            <person name="Pelletier E."/>
            <person name="Niang G."/>
            <person name="Scheremetjew M."/>
            <person name="Finn R."/>
            <person name="Kale V."/>
            <person name="Holt S."/>
            <person name="Cochrane G."/>
            <person name="Meng A."/>
            <person name="Brown T."/>
            <person name="Cohen L."/>
        </authorList>
    </citation>
    <scope>NUCLEOTIDE SEQUENCE</scope>
    <source>
        <strain evidence="3">CCMP2222</strain>
    </source>
</reference>
<organism evidence="3">
    <name type="scientific">Alexandrium andersonii</name>
    <dbReference type="NCBI Taxonomy" id="327968"/>
    <lineage>
        <taxon>Eukaryota</taxon>
        <taxon>Sar</taxon>
        <taxon>Alveolata</taxon>
        <taxon>Dinophyceae</taxon>
        <taxon>Gonyaulacales</taxon>
        <taxon>Pyrocystaceae</taxon>
        <taxon>Alexandrium</taxon>
    </lineage>
</organism>
<feature type="coiled-coil region" evidence="1">
    <location>
        <begin position="147"/>
        <end position="181"/>
    </location>
</feature>